<feature type="transmembrane region" description="Helical" evidence="1">
    <location>
        <begin position="168"/>
        <end position="186"/>
    </location>
</feature>
<protein>
    <submittedName>
        <fullName evidence="3">DUF2157 domain-containing protein</fullName>
    </submittedName>
</protein>
<feature type="transmembrane region" description="Helical" evidence="1">
    <location>
        <begin position="120"/>
        <end position="141"/>
    </location>
</feature>
<feature type="transmembrane region" description="Helical" evidence="1">
    <location>
        <begin position="313"/>
        <end position="336"/>
    </location>
</feature>
<keyword evidence="4" id="KW-1185">Reference proteome</keyword>
<dbReference type="OrthoDB" id="5351773at2"/>
<dbReference type="Proteomes" id="UP000249260">
    <property type="component" value="Unassembled WGS sequence"/>
</dbReference>
<evidence type="ECO:0000313" key="3">
    <source>
        <dbReference type="EMBL" id="RAP75461.1"/>
    </source>
</evidence>
<dbReference type="InterPro" id="IPR018677">
    <property type="entry name" value="DUF2157"/>
</dbReference>
<reference evidence="3 4" key="1">
    <citation type="submission" date="2018-06" db="EMBL/GenBank/DDBJ databases">
        <title>Paenibacillus montanisoli sp. nov., isolated from mountain area soil.</title>
        <authorList>
            <person name="Wu M."/>
        </authorList>
    </citation>
    <scope>NUCLEOTIDE SEQUENCE [LARGE SCALE GENOMIC DNA]</scope>
    <source>
        <strain evidence="3 4">RA17</strain>
    </source>
</reference>
<sequence>MSRKWLQQEGPSWIHQNIITPEQFQRILACYPEQKRAIGLIPILGSILVGLGILSFVAANWQQIPDVIRLLIIGITMTGFYTAGEMFRRRNQENLGTGLIGLGLLTFGAGIVLIGQMFHLQAYGVTSFIVWGSVGVLLTYLIKSRYLFLLSLLIFSGLQWYNTTEFHHFSFAAFAIMAAGLGYYWLKRPDTLLAWCLAASITVQSILLVTVHEWPFSWFFIPVWLLYSVMDWSKERKSVYPFQAIPLVAAFVHNLVIVLFYTDRHDSTFLQDLAAQPFWFSLALVAIFALSLAGKHRHRRLSSSPDWLLALPFFYLPQGADAAYLLVLFAFSLYLLWRGYAEEWAVKINLGTLLFLASTMAAYGKLAWNFMDKSIFFILGGIILLSLSWFLNRRKKQFLIEHREDQEEKPHE</sequence>
<dbReference type="EMBL" id="QLUW01000003">
    <property type="protein sequence ID" value="RAP75461.1"/>
    <property type="molecule type" value="Genomic_DNA"/>
</dbReference>
<gene>
    <name evidence="3" type="ORF">DL346_19140</name>
</gene>
<evidence type="ECO:0000256" key="1">
    <source>
        <dbReference type="SAM" id="Phobius"/>
    </source>
</evidence>
<dbReference type="Pfam" id="PF09925">
    <property type="entry name" value="DUF2157"/>
    <property type="match status" value="1"/>
</dbReference>
<feature type="transmembrane region" description="Helical" evidence="1">
    <location>
        <begin position="37"/>
        <end position="61"/>
    </location>
</feature>
<evidence type="ECO:0000259" key="2">
    <source>
        <dbReference type="Pfam" id="PF09925"/>
    </source>
</evidence>
<feature type="transmembrane region" description="Helical" evidence="1">
    <location>
        <begin position="95"/>
        <end position="114"/>
    </location>
</feature>
<name>A0A328U203_9BACL</name>
<comment type="caution">
    <text evidence="3">The sequence shown here is derived from an EMBL/GenBank/DDBJ whole genome shotgun (WGS) entry which is preliminary data.</text>
</comment>
<keyword evidence="1" id="KW-1133">Transmembrane helix</keyword>
<evidence type="ECO:0000313" key="4">
    <source>
        <dbReference type="Proteomes" id="UP000249260"/>
    </source>
</evidence>
<proteinExistence type="predicted"/>
<feature type="transmembrane region" description="Helical" evidence="1">
    <location>
        <begin position="240"/>
        <end position="261"/>
    </location>
</feature>
<feature type="transmembrane region" description="Helical" evidence="1">
    <location>
        <begin position="193"/>
        <end position="220"/>
    </location>
</feature>
<feature type="domain" description="DUF2157" evidence="2">
    <location>
        <begin position="12"/>
        <end position="147"/>
    </location>
</feature>
<accession>A0A328U203</accession>
<feature type="transmembrane region" description="Helical" evidence="1">
    <location>
        <begin position="67"/>
        <end position="83"/>
    </location>
</feature>
<feature type="transmembrane region" description="Helical" evidence="1">
    <location>
        <begin position="146"/>
        <end position="162"/>
    </location>
</feature>
<organism evidence="3 4">
    <name type="scientific">Paenibacillus montanisoli</name>
    <dbReference type="NCBI Taxonomy" id="2081970"/>
    <lineage>
        <taxon>Bacteria</taxon>
        <taxon>Bacillati</taxon>
        <taxon>Bacillota</taxon>
        <taxon>Bacilli</taxon>
        <taxon>Bacillales</taxon>
        <taxon>Paenibacillaceae</taxon>
        <taxon>Paenibacillus</taxon>
    </lineage>
</organism>
<feature type="transmembrane region" description="Helical" evidence="1">
    <location>
        <begin position="273"/>
        <end position="293"/>
    </location>
</feature>
<keyword evidence="1" id="KW-0812">Transmembrane</keyword>
<keyword evidence="1" id="KW-0472">Membrane</keyword>
<dbReference type="AlphaFoldDB" id="A0A328U203"/>
<feature type="transmembrane region" description="Helical" evidence="1">
    <location>
        <begin position="374"/>
        <end position="391"/>
    </location>
</feature>
<feature type="transmembrane region" description="Helical" evidence="1">
    <location>
        <begin position="348"/>
        <end position="368"/>
    </location>
</feature>
<dbReference type="RefSeq" id="WP_112883775.1">
    <property type="nucleotide sequence ID" value="NZ_QLUW01000003.1"/>
</dbReference>